<name>A0A5C6PKT3_9TELE</name>
<feature type="compositionally biased region" description="Basic residues" evidence="1">
    <location>
        <begin position="239"/>
        <end position="249"/>
    </location>
</feature>
<sequence length="249" mass="27830">MVLSWNSWNCPFTKRSTRLDFPTADSPKRTSLNWQILLPAFGPLGRVAPPLPAMSRYPVGRLQLLPTRRKCHRQKNVIPLWNSRWVVSELPEQVQPAAFQHKPDQKMHGSIFFLRETRLPCPTVPFGKGVSVLLQFLVGTVTVGDFMASKRRGVTSKRLVPPLYAAEGTRSVPVLSAGASPGVMMESDQWDTGQRATRSELIEEATAAEDMDGKPEDTCAREQADRKLHWAPTNTPSRSGKHTPHFHDG</sequence>
<evidence type="ECO:0000256" key="1">
    <source>
        <dbReference type="SAM" id="MobiDB-lite"/>
    </source>
</evidence>
<protein>
    <submittedName>
        <fullName evidence="2">Ras-related protein</fullName>
    </submittedName>
</protein>
<feature type="compositionally biased region" description="Basic and acidic residues" evidence="1">
    <location>
        <begin position="211"/>
        <end position="228"/>
    </location>
</feature>
<organism evidence="2 3">
    <name type="scientific">Takifugu flavidus</name>
    <name type="common">sansaifugu</name>
    <dbReference type="NCBI Taxonomy" id="433684"/>
    <lineage>
        <taxon>Eukaryota</taxon>
        <taxon>Metazoa</taxon>
        <taxon>Chordata</taxon>
        <taxon>Craniata</taxon>
        <taxon>Vertebrata</taxon>
        <taxon>Euteleostomi</taxon>
        <taxon>Actinopterygii</taxon>
        <taxon>Neopterygii</taxon>
        <taxon>Teleostei</taxon>
        <taxon>Neoteleostei</taxon>
        <taxon>Acanthomorphata</taxon>
        <taxon>Eupercaria</taxon>
        <taxon>Tetraodontiformes</taxon>
        <taxon>Tetradontoidea</taxon>
        <taxon>Tetraodontidae</taxon>
        <taxon>Takifugu</taxon>
    </lineage>
</organism>
<evidence type="ECO:0000313" key="2">
    <source>
        <dbReference type="EMBL" id="TWW79973.1"/>
    </source>
</evidence>
<feature type="non-terminal residue" evidence="2">
    <location>
        <position position="249"/>
    </location>
</feature>
<keyword evidence="3" id="KW-1185">Reference proteome</keyword>
<reference evidence="2 3" key="1">
    <citation type="submission" date="2019-04" db="EMBL/GenBank/DDBJ databases">
        <title>Chromosome genome assembly for Takifugu flavidus.</title>
        <authorList>
            <person name="Xiao S."/>
        </authorList>
    </citation>
    <scope>NUCLEOTIDE SEQUENCE [LARGE SCALE GENOMIC DNA]</scope>
    <source>
        <strain evidence="2">HTHZ2018</strain>
        <tissue evidence="2">Muscle</tissue>
    </source>
</reference>
<gene>
    <name evidence="2" type="ORF">D4764_10G0010030</name>
</gene>
<dbReference type="AlphaFoldDB" id="A0A5C6PKT3"/>
<accession>A0A5C6PKT3</accession>
<feature type="region of interest" description="Disordered" evidence="1">
    <location>
        <begin position="175"/>
        <end position="249"/>
    </location>
</feature>
<evidence type="ECO:0000313" key="3">
    <source>
        <dbReference type="Proteomes" id="UP000324091"/>
    </source>
</evidence>
<dbReference type="Proteomes" id="UP000324091">
    <property type="component" value="Chromosome 10"/>
</dbReference>
<dbReference type="EMBL" id="RHFK02000002">
    <property type="protein sequence ID" value="TWW79973.1"/>
    <property type="molecule type" value="Genomic_DNA"/>
</dbReference>
<proteinExistence type="predicted"/>
<comment type="caution">
    <text evidence="2">The sequence shown here is derived from an EMBL/GenBank/DDBJ whole genome shotgun (WGS) entry which is preliminary data.</text>
</comment>